<evidence type="ECO:0000256" key="2">
    <source>
        <dbReference type="ARBA" id="ARBA00022840"/>
    </source>
</evidence>
<keyword evidence="1" id="KW-0547">Nucleotide-binding</keyword>
<dbReference type="SUPFAM" id="SSF52540">
    <property type="entry name" value="P-loop containing nucleoside triphosphate hydrolases"/>
    <property type="match status" value="1"/>
</dbReference>
<organism evidence="4 5">
    <name type="scientific">Thermosynechococcus sichuanensis E542</name>
    <dbReference type="NCBI Taxonomy" id="2016101"/>
    <lineage>
        <taxon>Bacteria</taxon>
        <taxon>Bacillati</taxon>
        <taxon>Cyanobacteriota</taxon>
        <taxon>Cyanophyceae</taxon>
        <taxon>Acaryochloridales</taxon>
        <taxon>Thermosynechococcaceae</taxon>
        <taxon>Thermosynechococcus</taxon>
        <taxon>Thermosynechococcus sichuanensis</taxon>
    </lineage>
</organism>
<keyword evidence="5" id="KW-1185">Reference proteome</keyword>
<feature type="domain" description="ABC transporter" evidence="3">
    <location>
        <begin position="16"/>
        <end position="253"/>
    </location>
</feature>
<protein>
    <submittedName>
        <fullName evidence="4">ATP-binding cassette domain-containing protein</fullName>
    </submittedName>
</protein>
<dbReference type="GO" id="GO:0016020">
    <property type="term" value="C:membrane"/>
    <property type="evidence" value="ECO:0007669"/>
    <property type="project" value="InterPro"/>
</dbReference>
<accession>A0A3B7MD96</accession>
<dbReference type="GO" id="GO:0016887">
    <property type="term" value="F:ATP hydrolysis activity"/>
    <property type="evidence" value="ECO:0007669"/>
    <property type="project" value="InterPro"/>
</dbReference>
<dbReference type="InterPro" id="IPR003593">
    <property type="entry name" value="AAA+_ATPase"/>
</dbReference>
<dbReference type="RefSeq" id="WP_181495934.1">
    <property type="nucleotide sequence ID" value="NZ_CP032152.1"/>
</dbReference>
<dbReference type="PROSITE" id="PS50893">
    <property type="entry name" value="ABC_TRANSPORTER_2"/>
    <property type="match status" value="1"/>
</dbReference>
<dbReference type="Pfam" id="PF00005">
    <property type="entry name" value="ABC_tran"/>
    <property type="match status" value="1"/>
</dbReference>
<proteinExistence type="predicted"/>
<dbReference type="GO" id="GO:0005315">
    <property type="term" value="F:phosphate transmembrane transporter activity"/>
    <property type="evidence" value="ECO:0007669"/>
    <property type="project" value="InterPro"/>
</dbReference>
<gene>
    <name evidence="4" type="ORF">D3A95_02090</name>
</gene>
<dbReference type="Gene3D" id="3.40.50.300">
    <property type="entry name" value="P-loop containing nucleotide triphosphate hydrolases"/>
    <property type="match status" value="1"/>
</dbReference>
<evidence type="ECO:0000313" key="5">
    <source>
        <dbReference type="Proteomes" id="UP000261812"/>
    </source>
</evidence>
<dbReference type="InterPro" id="IPR027417">
    <property type="entry name" value="P-loop_NTPase"/>
</dbReference>
<dbReference type="EMBL" id="CP032152">
    <property type="protein sequence ID" value="AXY67381.1"/>
    <property type="molecule type" value="Genomic_DNA"/>
</dbReference>
<dbReference type="SMART" id="SM00382">
    <property type="entry name" value="AAA"/>
    <property type="match status" value="1"/>
</dbReference>
<evidence type="ECO:0000259" key="3">
    <source>
        <dbReference type="PROSITE" id="PS50893"/>
    </source>
</evidence>
<name>A0A3B7MD96_9CYAN</name>
<reference evidence="5" key="1">
    <citation type="submission" date="2018-09" db="EMBL/GenBank/DDBJ databases">
        <title>Complete genome sequence of thermophilic cyanobacteria strain Thermosynechococcus elongatus PKUAC-SCTE542.</title>
        <authorList>
            <person name="Liang Y."/>
            <person name="Tang J."/>
            <person name="Daroch M."/>
        </authorList>
    </citation>
    <scope>NUCLEOTIDE SEQUENCE [LARGE SCALE GENOMIC DNA]</scope>
    <source>
        <strain evidence="5">E542</strain>
    </source>
</reference>
<dbReference type="AlphaFoldDB" id="A0A3B7MD96"/>
<dbReference type="InterPro" id="IPR003439">
    <property type="entry name" value="ABC_transporter-like_ATP-bd"/>
</dbReference>
<evidence type="ECO:0000313" key="4">
    <source>
        <dbReference type="EMBL" id="AXY67381.1"/>
    </source>
</evidence>
<dbReference type="GO" id="GO:0005524">
    <property type="term" value="F:ATP binding"/>
    <property type="evidence" value="ECO:0007669"/>
    <property type="project" value="UniProtKB-KW"/>
</dbReference>
<keyword evidence="2 4" id="KW-0067">ATP-binding</keyword>
<dbReference type="GO" id="GO:0035435">
    <property type="term" value="P:phosphate ion transmembrane transport"/>
    <property type="evidence" value="ECO:0007669"/>
    <property type="project" value="InterPro"/>
</dbReference>
<dbReference type="CDD" id="cd03260">
    <property type="entry name" value="ABC_PstB_phosphate_transporter"/>
    <property type="match status" value="1"/>
</dbReference>
<dbReference type="PANTHER" id="PTHR43423:SF1">
    <property type="entry name" value="ABC TRANSPORTER I FAMILY MEMBER 17"/>
    <property type="match status" value="1"/>
</dbReference>
<sequence>MTALDAPVSMGLDTLLEVRHLSVFCRHQLLLRDISLGIPPRQLVTLIGASGSGKSLLLSCLNRFIELFPNLHMTGEIKYRQHSLYEWDVSQLRCRMPLIFSRPSLFPKSIYENVAFGPRVHGYQGDLDALVQSSLEQVNLWQTLKNHLGEPALHLSLEQQQRLCLARAIALQPEILLLDDPCMGLDTAATHRMEECLCQLKQTYTLIMATHHLRQAARISDWTAFLALQTNSEGQTVGQLIEYAPTRLLFQRPQHPLTRDYVSGRFL</sequence>
<evidence type="ECO:0000256" key="1">
    <source>
        <dbReference type="ARBA" id="ARBA00022741"/>
    </source>
</evidence>
<dbReference type="Proteomes" id="UP000261812">
    <property type="component" value="Chromosome"/>
</dbReference>
<dbReference type="InterPro" id="IPR005670">
    <property type="entry name" value="PstB-like"/>
</dbReference>
<dbReference type="PANTHER" id="PTHR43423">
    <property type="entry name" value="ABC TRANSPORTER I FAMILY MEMBER 17"/>
    <property type="match status" value="1"/>
</dbReference>
<dbReference type="KEGG" id="tsq:D3A95_02090"/>